<evidence type="ECO:0000256" key="2">
    <source>
        <dbReference type="ARBA" id="ARBA00022448"/>
    </source>
</evidence>
<evidence type="ECO:0000313" key="8">
    <source>
        <dbReference type="Proteomes" id="UP000032552"/>
    </source>
</evidence>
<keyword evidence="4" id="KW-0029">Amino-acid transport</keyword>
<evidence type="ECO:0000256" key="3">
    <source>
        <dbReference type="ARBA" id="ARBA00022729"/>
    </source>
</evidence>
<sequence length="397" mass="41746">MKKQIVKAIMSAGVIAASMLALAGCATKSATSKGNTAGNTIKIGVNMELSGAVAGYGEQQKQGIELAVKQINAAGGIKVGNTKKKITAVYRDNKSSTSGAASVAAQLANTDKVVAIVGPATTNDGTASIPNVTKAAVPMVSPSATDPNFTLQKNGSVQPYVFRACFNNDFQGDHAAIFANDTLKAKNVAIIADNSTDYGTGLAKAFKKKFKGNIVTTQYYQSGDKDFNAMLTTIKSKKIDAIYAPGYYSELGLVIKQARQSGIKVPFIGADGMADPKLAQIAGAANATDIYYTTPFSTLSANSSKLVKNFMTSFKKQYQTEAPTFSALAYDSVYMIKQAIEDQKAADSASIAKGLAKIKKMPAVTGTTTIDSHHNPEKPLAVEQLTQGKIAKVYTVK</sequence>
<protein>
    <submittedName>
        <fullName evidence="7">Branched-chain amino acid ABC transporter substrate-binding protein</fullName>
    </submittedName>
</protein>
<reference evidence="8" key="1">
    <citation type="submission" date="2014-05" db="EMBL/GenBank/DDBJ databases">
        <title>Whole genome sequencing of Lactobacillus casei NRIC0644.</title>
        <authorList>
            <person name="Atarashi H."/>
            <person name="Yoshida Y."/>
            <person name="Fujimura S."/>
            <person name="Tanaka N."/>
            <person name="Shiwa Y."/>
            <person name="Yoshikawa H."/>
            <person name="Okada S."/>
            <person name="Nakagawa J."/>
        </authorList>
    </citation>
    <scope>NUCLEOTIDE SEQUENCE [LARGE SCALE GENOMIC DNA]</scope>
    <source>
        <strain evidence="8">NRIC0644</strain>
    </source>
</reference>
<feature type="signal peptide" evidence="5">
    <location>
        <begin position="1"/>
        <end position="23"/>
    </location>
</feature>
<dbReference type="CDD" id="cd06347">
    <property type="entry name" value="PBP1_ABC_LivK_ligand_binding-like"/>
    <property type="match status" value="1"/>
</dbReference>
<evidence type="ECO:0000256" key="5">
    <source>
        <dbReference type="SAM" id="SignalP"/>
    </source>
</evidence>
<dbReference type="AlphaFoldDB" id="A0A0C9PUV5"/>
<evidence type="ECO:0000256" key="1">
    <source>
        <dbReference type="ARBA" id="ARBA00010062"/>
    </source>
</evidence>
<dbReference type="PANTHER" id="PTHR30483">
    <property type="entry name" value="LEUCINE-SPECIFIC-BINDING PROTEIN"/>
    <property type="match status" value="1"/>
</dbReference>
<comment type="caution">
    <text evidence="7">The sequence shown here is derived from an EMBL/GenBank/DDBJ whole genome shotgun (WGS) entry which is preliminary data.</text>
</comment>
<dbReference type="GO" id="GO:0006865">
    <property type="term" value="P:amino acid transport"/>
    <property type="evidence" value="ECO:0007669"/>
    <property type="project" value="UniProtKB-KW"/>
</dbReference>
<proteinExistence type="inferred from homology"/>
<dbReference type="InterPro" id="IPR028082">
    <property type="entry name" value="Peripla_BP_I"/>
</dbReference>
<evidence type="ECO:0000259" key="6">
    <source>
        <dbReference type="Pfam" id="PF13458"/>
    </source>
</evidence>
<comment type="similarity">
    <text evidence="1">Belongs to the leucine-binding protein family.</text>
</comment>
<evidence type="ECO:0000313" key="7">
    <source>
        <dbReference type="EMBL" id="GAN35764.1"/>
    </source>
</evidence>
<organism evidence="7 8">
    <name type="scientific">Lacticaseibacillus paracasei NRIC 0644</name>
    <dbReference type="NCBI Taxonomy" id="1435038"/>
    <lineage>
        <taxon>Bacteria</taxon>
        <taxon>Bacillati</taxon>
        <taxon>Bacillota</taxon>
        <taxon>Bacilli</taxon>
        <taxon>Lactobacillales</taxon>
        <taxon>Lactobacillaceae</taxon>
        <taxon>Lacticaseibacillus</taxon>
    </lineage>
</organism>
<dbReference type="InterPro" id="IPR028081">
    <property type="entry name" value="Leu-bd"/>
</dbReference>
<feature type="chain" id="PRO_5039023660" evidence="5">
    <location>
        <begin position="24"/>
        <end position="397"/>
    </location>
</feature>
<dbReference type="InterPro" id="IPR000709">
    <property type="entry name" value="Leu_Ile_Val-bd"/>
</dbReference>
<dbReference type="EMBL" id="BAYM01000018">
    <property type="protein sequence ID" value="GAN35764.1"/>
    <property type="molecule type" value="Genomic_DNA"/>
</dbReference>
<dbReference type="Pfam" id="PF13458">
    <property type="entry name" value="Peripla_BP_6"/>
    <property type="match status" value="1"/>
</dbReference>
<dbReference type="PROSITE" id="PS51257">
    <property type="entry name" value="PROKAR_LIPOPROTEIN"/>
    <property type="match status" value="1"/>
</dbReference>
<dbReference type="RefSeq" id="WP_012490871.1">
    <property type="nucleotide sequence ID" value="NZ_BAYM01000018.1"/>
</dbReference>
<feature type="domain" description="Leucine-binding protein" evidence="6">
    <location>
        <begin position="40"/>
        <end position="388"/>
    </location>
</feature>
<dbReference type="InterPro" id="IPR051010">
    <property type="entry name" value="BCAA_transport"/>
</dbReference>
<dbReference type="Gene3D" id="3.40.50.2300">
    <property type="match status" value="2"/>
</dbReference>
<dbReference type="Proteomes" id="UP000032552">
    <property type="component" value="Unassembled WGS sequence"/>
</dbReference>
<keyword evidence="3 5" id="KW-0732">Signal</keyword>
<accession>A0A0C9PUV5</accession>
<dbReference type="PANTHER" id="PTHR30483:SF6">
    <property type="entry name" value="PERIPLASMIC BINDING PROTEIN OF ABC TRANSPORTER FOR NATURAL AMINO ACIDS"/>
    <property type="match status" value="1"/>
</dbReference>
<keyword evidence="2" id="KW-0813">Transport</keyword>
<name>A0A0C9PUV5_LACPA</name>
<dbReference type="PRINTS" id="PR00337">
    <property type="entry name" value="LEUILEVALBP"/>
</dbReference>
<dbReference type="SUPFAM" id="SSF53822">
    <property type="entry name" value="Periplasmic binding protein-like I"/>
    <property type="match status" value="1"/>
</dbReference>
<gene>
    <name evidence="7" type="ORF">LC0644_0353</name>
</gene>
<evidence type="ECO:0000256" key="4">
    <source>
        <dbReference type="ARBA" id="ARBA00022970"/>
    </source>
</evidence>